<evidence type="ECO:0000256" key="2">
    <source>
        <dbReference type="ARBA" id="ARBA00023315"/>
    </source>
</evidence>
<feature type="region of interest" description="Disordered" evidence="3">
    <location>
        <begin position="116"/>
        <end position="137"/>
    </location>
</feature>
<feature type="compositionally biased region" description="Acidic residues" evidence="3">
    <location>
        <begin position="127"/>
        <end position="137"/>
    </location>
</feature>
<keyword evidence="2" id="KW-0012">Acyltransferase</keyword>
<dbReference type="PANTHER" id="PTHR43626:SF4">
    <property type="entry name" value="GCN5-RELATED N-ACETYLTRANSFERASE 2, CHLOROPLASTIC"/>
    <property type="match status" value="1"/>
</dbReference>
<evidence type="ECO:0000256" key="1">
    <source>
        <dbReference type="ARBA" id="ARBA00022679"/>
    </source>
</evidence>
<feature type="domain" description="N-acetyltransferase" evidence="4">
    <location>
        <begin position="156"/>
        <end position="305"/>
    </location>
</feature>
<reference evidence="5 6" key="1">
    <citation type="submission" date="2024-09" db="EMBL/GenBank/DDBJ databases">
        <title>Chromosome-scale assembly of Riccia fluitans.</title>
        <authorList>
            <person name="Paukszto L."/>
            <person name="Sawicki J."/>
            <person name="Karawczyk K."/>
            <person name="Piernik-Szablinska J."/>
            <person name="Szczecinska M."/>
            <person name="Mazdziarz M."/>
        </authorList>
    </citation>
    <scope>NUCLEOTIDE SEQUENCE [LARGE SCALE GENOMIC DNA]</scope>
    <source>
        <strain evidence="5">Rf_01</strain>
        <tissue evidence="5">Aerial parts of the thallus</tissue>
    </source>
</reference>
<organism evidence="5 6">
    <name type="scientific">Riccia fluitans</name>
    <dbReference type="NCBI Taxonomy" id="41844"/>
    <lineage>
        <taxon>Eukaryota</taxon>
        <taxon>Viridiplantae</taxon>
        <taxon>Streptophyta</taxon>
        <taxon>Embryophyta</taxon>
        <taxon>Marchantiophyta</taxon>
        <taxon>Marchantiopsida</taxon>
        <taxon>Marchantiidae</taxon>
        <taxon>Marchantiales</taxon>
        <taxon>Ricciaceae</taxon>
        <taxon>Riccia</taxon>
    </lineage>
</organism>
<dbReference type="InterPro" id="IPR045039">
    <property type="entry name" value="NSI-like"/>
</dbReference>
<proteinExistence type="predicted"/>
<dbReference type="Pfam" id="PF00583">
    <property type="entry name" value="Acetyltransf_1"/>
    <property type="match status" value="1"/>
</dbReference>
<gene>
    <name evidence="5" type="ORF">R1flu_008360</name>
</gene>
<name>A0ABD1YBN5_9MARC</name>
<dbReference type="PROSITE" id="PS51186">
    <property type="entry name" value="GNAT"/>
    <property type="match status" value="1"/>
</dbReference>
<keyword evidence="6" id="KW-1185">Reference proteome</keyword>
<evidence type="ECO:0000259" key="4">
    <source>
        <dbReference type="PROSITE" id="PS51186"/>
    </source>
</evidence>
<dbReference type="CDD" id="cd04301">
    <property type="entry name" value="NAT_SF"/>
    <property type="match status" value="1"/>
</dbReference>
<dbReference type="InterPro" id="IPR016181">
    <property type="entry name" value="Acyl_CoA_acyltransferase"/>
</dbReference>
<dbReference type="InterPro" id="IPR000182">
    <property type="entry name" value="GNAT_dom"/>
</dbReference>
<sequence>MLTSCLGGVHVNRELLQLSSHSSVSAREVLKESEAAILYSQLRHMTRQPLAVLGDCKLSMWFPHAAAWGHQGCVGNLACPRYSSRTSPVTIVCSHGRKDWERRASLWDSLRSGLLKTSCPPSSESPVVEDEDDPGPETDEVVLVEKVQKDGTIERIVFASGADVDVFELERLCTKVGWPWRPPSKVEAALRNSYLVASLHVHRITPPTEEGGEAVEKRELIGMARATSDHAFNATIWDVLVNPLFQGQGLGKALVEQMVRSLLRRDIGNITLFADAQVVDFYKTLGFQADPEGIKGMLWVKNAKS</sequence>
<dbReference type="Proteomes" id="UP001605036">
    <property type="component" value="Unassembled WGS sequence"/>
</dbReference>
<dbReference type="GO" id="GO:0005737">
    <property type="term" value="C:cytoplasm"/>
    <property type="evidence" value="ECO:0007669"/>
    <property type="project" value="UniProtKB-ARBA"/>
</dbReference>
<dbReference type="FunFam" id="3.40.630.30:FF:000059">
    <property type="entry name" value="Putative acetyltransferase NSI"/>
    <property type="match status" value="1"/>
</dbReference>
<evidence type="ECO:0000313" key="6">
    <source>
        <dbReference type="Proteomes" id="UP001605036"/>
    </source>
</evidence>
<evidence type="ECO:0000313" key="5">
    <source>
        <dbReference type="EMBL" id="KAL2624115.1"/>
    </source>
</evidence>
<accession>A0ABD1YBN5</accession>
<dbReference type="SUPFAM" id="SSF55729">
    <property type="entry name" value="Acyl-CoA N-acyltransferases (Nat)"/>
    <property type="match status" value="1"/>
</dbReference>
<comment type="caution">
    <text evidence="5">The sequence shown here is derived from an EMBL/GenBank/DDBJ whole genome shotgun (WGS) entry which is preliminary data.</text>
</comment>
<evidence type="ECO:0000256" key="3">
    <source>
        <dbReference type="SAM" id="MobiDB-lite"/>
    </source>
</evidence>
<dbReference type="PANTHER" id="PTHR43626">
    <property type="entry name" value="ACYL-COA N-ACYLTRANSFERASE"/>
    <property type="match status" value="1"/>
</dbReference>
<dbReference type="GO" id="GO:0016746">
    <property type="term" value="F:acyltransferase activity"/>
    <property type="evidence" value="ECO:0007669"/>
    <property type="project" value="UniProtKB-KW"/>
</dbReference>
<protein>
    <recommendedName>
        <fullName evidence="4">N-acetyltransferase domain-containing protein</fullName>
    </recommendedName>
</protein>
<dbReference type="EMBL" id="JBHFFA010000005">
    <property type="protein sequence ID" value="KAL2624115.1"/>
    <property type="molecule type" value="Genomic_DNA"/>
</dbReference>
<dbReference type="AlphaFoldDB" id="A0ABD1YBN5"/>
<keyword evidence="1" id="KW-0808">Transferase</keyword>
<dbReference type="Gene3D" id="3.40.630.30">
    <property type="match status" value="1"/>
</dbReference>